<feature type="non-terminal residue" evidence="1">
    <location>
        <position position="212"/>
    </location>
</feature>
<dbReference type="PANTHER" id="PTHR10492:SF57">
    <property type="entry name" value="ATP-DEPENDENT DNA HELICASE"/>
    <property type="match status" value="1"/>
</dbReference>
<dbReference type="Proteomes" id="UP000469452">
    <property type="component" value="Unassembled WGS sequence"/>
</dbReference>
<dbReference type="PANTHER" id="PTHR10492">
    <property type="match status" value="1"/>
</dbReference>
<proteinExistence type="predicted"/>
<protein>
    <recommendedName>
        <fullName evidence="3">Helitron helicase-like domain-containing protein</fullName>
    </recommendedName>
</protein>
<evidence type="ECO:0008006" key="3">
    <source>
        <dbReference type="Google" id="ProtNLM"/>
    </source>
</evidence>
<organism evidence="1 2">
    <name type="scientific">Aphanomyces astaci</name>
    <name type="common">Crayfish plague agent</name>
    <dbReference type="NCBI Taxonomy" id="112090"/>
    <lineage>
        <taxon>Eukaryota</taxon>
        <taxon>Sar</taxon>
        <taxon>Stramenopiles</taxon>
        <taxon>Oomycota</taxon>
        <taxon>Saprolegniomycetes</taxon>
        <taxon>Saprolegniales</taxon>
        <taxon>Verrucalvaceae</taxon>
        <taxon>Aphanomyces</taxon>
    </lineage>
</organism>
<comment type="caution">
    <text evidence="1">The sequence shown here is derived from an EMBL/GenBank/DDBJ whole genome shotgun (WGS) entry which is preliminary data.</text>
</comment>
<dbReference type="VEuPathDB" id="FungiDB:H257_02145"/>
<evidence type="ECO:0000313" key="2">
    <source>
        <dbReference type="Proteomes" id="UP000469452"/>
    </source>
</evidence>
<gene>
    <name evidence="1" type="ORF">AaE_002169</name>
</gene>
<reference evidence="1 2" key="1">
    <citation type="submission" date="2019-06" db="EMBL/GenBank/DDBJ databases">
        <title>Genomics analysis of Aphanomyces spp. identifies a new class of oomycete effector associated with host adaptation.</title>
        <authorList>
            <person name="Gaulin E."/>
        </authorList>
    </citation>
    <scope>NUCLEOTIDE SEQUENCE [LARGE SCALE GENOMIC DNA]</scope>
    <source>
        <strain evidence="1 2">E</strain>
    </source>
</reference>
<dbReference type="EMBL" id="VJMI01004412">
    <property type="protein sequence ID" value="KAF0773372.1"/>
    <property type="molecule type" value="Genomic_DNA"/>
</dbReference>
<evidence type="ECO:0000313" key="1">
    <source>
        <dbReference type="EMBL" id="KAF0773372.1"/>
    </source>
</evidence>
<name>A0A6A5AV83_APHAT</name>
<dbReference type="AlphaFoldDB" id="A0A6A5AV83"/>
<sequence>MLHRSSMLFKMYTTVGFVCVETNRLRYISQNGDKLRFVLYASVKEAARNTSLARLSHPCVLKSSKEWLAECVQYMLLIMEDKDKFRTVEDINSVVSACIPDKIKNPQLHESVKNFMTHMCTHVQYDDNGQPIPSARACTDKTGKCKNGFPHPLQATTTEGVDGYAKYRRDPAGDQYCVPYTPYLVHKYNCHINVEVCTSTKAVKYLYKCVYK</sequence>
<accession>A0A6A5AV83</accession>